<name>A0A173MQD8_9BACT</name>
<feature type="transmembrane region" description="Helical" evidence="1">
    <location>
        <begin position="150"/>
        <end position="171"/>
    </location>
</feature>
<reference evidence="3" key="1">
    <citation type="submission" date="2017-01" db="EMBL/GenBank/DDBJ databases">
        <authorList>
            <person name="Varghese N."/>
            <person name="Submissions S."/>
        </authorList>
    </citation>
    <scope>NUCLEOTIDE SEQUENCE [LARGE SCALE GENOMIC DNA]</scope>
    <source>
        <strain evidence="3">DSM 21054</strain>
    </source>
</reference>
<dbReference type="CDD" id="cd21809">
    <property type="entry name" value="ABC-2_lan_permease-like"/>
    <property type="match status" value="1"/>
</dbReference>
<keyword evidence="1" id="KW-1133">Transmembrane helix</keyword>
<accession>A0A173MQD8</accession>
<feature type="transmembrane region" description="Helical" evidence="1">
    <location>
        <begin position="20"/>
        <end position="43"/>
    </location>
</feature>
<feature type="transmembrane region" description="Helical" evidence="1">
    <location>
        <begin position="63"/>
        <end position="84"/>
    </location>
</feature>
<evidence type="ECO:0008006" key="4">
    <source>
        <dbReference type="Google" id="ProtNLM"/>
    </source>
</evidence>
<dbReference type="Proteomes" id="UP000186917">
    <property type="component" value="Unassembled WGS sequence"/>
</dbReference>
<evidence type="ECO:0000256" key="1">
    <source>
        <dbReference type="SAM" id="Phobius"/>
    </source>
</evidence>
<feature type="transmembrane region" description="Helical" evidence="1">
    <location>
        <begin position="105"/>
        <end position="138"/>
    </location>
</feature>
<organism evidence="2 3">
    <name type="scientific">Filimonas lacunae</name>
    <dbReference type="NCBI Taxonomy" id="477680"/>
    <lineage>
        <taxon>Bacteria</taxon>
        <taxon>Pseudomonadati</taxon>
        <taxon>Bacteroidota</taxon>
        <taxon>Chitinophagia</taxon>
        <taxon>Chitinophagales</taxon>
        <taxon>Chitinophagaceae</taxon>
        <taxon>Filimonas</taxon>
    </lineage>
</organism>
<dbReference type="PANTHER" id="PTHR37305:SF1">
    <property type="entry name" value="MEMBRANE PROTEIN"/>
    <property type="match status" value="1"/>
</dbReference>
<feature type="transmembrane region" description="Helical" evidence="1">
    <location>
        <begin position="183"/>
        <end position="201"/>
    </location>
</feature>
<keyword evidence="3" id="KW-1185">Reference proteome</keyword>
<keyword evidence="1" id="KW-0472">Membrane</keyword>
<proteinExistence type="predicted"/>
<dbReference type="STRING" id="477680.SAMN05421788_1011141"/>
<feature type="transmembrane region" description="Helical" evidence="1">
    <location>
        <begin position="232"/>
        <end position="251"/>
    </location>
</feature>
<evidence type="ECO:0000313" key="2">
    <source>
        <dbReference type="EMBL" id="SIS77571.1"/>
    </source>
</evidence>
<gene>
    <name evidence="2" type="ORF">SAMN05421788_1011141</name>
</gene>
<dbReference type="EMBL" id="FTOR01000001">
    <property type="protein sequence ID" value="SIS77571.1"/>
    <property type="molecule type" value="Genomic_DNA"/>
</dbReference>
<dbReference type="AlphaFoldDB" id="A0A173MQD8"/>
<dbReference type="Pfam" id="PF12730">
    <property type="entry name" value="ABC2_membrane_4"/>
    <property type="match status" value="1"/>
</dbReference>
<evidence type="ECO:0000313" key="3">
    <source>
        <dbReference type="Proteomes" id="UP000186917"/>
    </source>
</evidence>
<dbReference type="KEGG" id="fln:FLA_5759"/>
<sequence length="256" mass="29123">MTTFLHSFQSEWLKKKHSAAAYLTITGGLLIPVIMLLAAFYHSDSLYIEYTSGKLWRDLYYNSWQYMGILLLPMGIILVASLVTQLEYKNNTWKQLHVTPQSYTVLFFAKLSVVMALLLQCFVLFTIGIYLCGIIPSLLYTNLPYPREAFPVWLFAKGTGKFLVACLPIVALQYVMSLVSKNFLVPIGVGIVLFIVGIIAARLQYNYWMPYCYCSLQFLNLPRLPGGLPLEIWAAGYTILFTVAGYIIYITRKDKS</sequence>
<dbReference type="RefSeq" id="WP_076376489.1">
    <property type="nucleotide sequence ID" value="NZ_AP017422.1"/>
</dbReference>
<protein>
    <recommendedName>
        <fullName evidence="4">ABC-2 family transporter protein</fullName>
    </recommendedName>
</protein>
<keyword evidence="1" id="KW-0812">Transmembrane</keyword>
<dbReference type="OrthoDB" id="5946463at2"/>
<dbReference type="PANTHER" id="PTHR37305">
    <property type="entry name" value="INTEGRAL MEMBRANE PROTEIN-RELATED"/>
    <property type="match status" value="1"/>
</dbReference>